<dbReference type="InterPro" id="IPR001455">
    <property type="entry name" value="TusA-like"/>
</dbReference>
<dbReference type="EMBL" id="CP059735">
    <property type="protein sequence ID" value="WDD97280.1"/>
    <property type="molecule type" value="Genomic_DNA"/>
</dbReference>
<dbReference type="SUPFAM" id="SSF64307">
    <property type="entry name" value="SirA-like"/>
    <property type="match status" value="1"/>
</dbReference>
<proteinExistence type="predicted"/>
<keyword evidence="3" id="KW-1185">Reference proteome</keyword>
<reference evidence="2 3" key="1">
    <citation type="journal article" date="2015" name="Genome Announc.">
        <title>Draft Genome Sequences of Marine Isolates of Thalassomonas viridans and Thalassomonas actiniarum.</title>
        <authorList>
            <person name="Olonade I."/>
            <person name="van Zyl L.J."/>
            <person name="Trindade M."/>
        </authorList>
    </citation>
    <scope>NUCLEOTIDE SEQUENCE [LARGE SCALE GENOMIC DNA]</scope>
    <source>
        <strain evidence="2 3">A5K-106</strain>
    </source>
</reference>
<protein>
    <submittedName>
        <fullName evidence="2">Sulfurtransferase TusA family protein</fullName>
    </submittedName>
</protein>
<dbReference type="CDD" id="cd00291">
    <property type="entry name" value="SirA_YedF_YeeD"/>
    <property type="match status" value="1"/>
</dbReference>
<accession>A0AAE9YKJ9</accession>
<name>A0AAE9YKJ9_9GAMM</name>
<evidence type="ECO:0000313" key="3">
    <source>
        <dbReference type="Proteomes" id="UP000032568"/>
    </source>
</evidence>
<dbReference type="Gene3D" id="3.30.110.40">
    <property type="entry name" value="TusA-like domain"/>
    <property type="match status" value="1"/>
</dbReference>
<evidence type="ECO:0000313" key="2">
    <source>
        <dbReference type="EMBL" id="WDD97280.1"/>
    </source>
</evidence>
<dbReference type="Proteomes" id="UP000032568">
    <property type="component" value="Chromosome"/>
</dbReference>
<dbReference type="KEGG" id="tact:SG35_018290"/>
<gene>
    <name evidence="2" type="ORF">SG35_018290</name>
</gene>
<dbReference type="AlphaFoldDB" id="A0AAE9YKJ9"/>
<dbReference type="Pfam" id="PF01206">
    <property type="entry name" value="TusA"/>
    <property type="match status" value="1"/>
</dbReference>
<dbReference type="InterPro" id="IPR036868">
    <property type="entry name" value="TusA-like_sf"/>
</dbReference>
<reference evidence="2 3" key="2">
    <citation type="journal article" date="2022" name="Mar. Drugs">
        <title>Bioassay-Guided Fractionation Leads to the Detection of Cholic Acid Generated by the Rare Thalassomonas sp.</title>
        <authorList>
            <person name="Pheiffer F."/>
            <person name="Schneider Y.K."/>
            <person name="Hansen E.H."/>
            <person name="Andersen J.H."/>
            <person name="Isaksson J."/>
            <person name="Busche T."/>
            <person name="R C."/>
            <person name="Kalinowski J."/>
            <person name="Zyl L.V."/>
            <person name="Trindade M."/>
        </authorList>
    </citation>
    <scope>NUCLEOTIDE SEQUENCE [LARGE SCALE GENOMIC DNA]</scope>
    <source>
        <strain evidence="2 3">A5K-106</strain>
    </source>
</reference>
<evidence type="ECO:0000259" key="1">
    <source>
        <dbReference type="Pfam" id="PF01206"/>
    </source>
</evidence>
<feature type="domain" description="UPF0033" evidence="1">
    <location>
        <begin position="4"/>
        <end position="71"/>
    </location>
</feature>
<sequence length="73" mass="8451">MLYEYDATADKCPLPLVKMRVILKKMQQGDACLIRISDKGSIKDIPKLLKKQGYPYNVRYISNAVLELHIKNR</sequence>
<organism evidence="2 3">
    <name type="scientific">Thalassomonas actiniarum</name>
    <dbReference type="NCBI Taxonomy" id="485447"/>
    <lineage>
        <taxon>Bacteria</taxon>
        <taxon>Pseudomonadati</taxon>
        <taxon>Pseudomonadota</taxon>
        <taxon>Gammaproteobacteria</taxon>
        <taxon>Alteromonadales</taxon>
        <taxon>Colwelliaceae</taxon>
        <taxon>Thalassomonas</taxon>
    </lineage>
</organism>
<dbReference type="RefSeq" id="WP_044836011.1">
    <property type="nucleotide sequence ID" value="NZ_CP059735.1"/>
</dbReference>